<dbReference type="OrthoDB" id="7570605at2"/>
<dbReference type="NCBIfam" id="TIGR01873">
    <property type="entry name" value="cas_CT1978"/>
    <property type="match status" value="1"/>
</dbReference>
<organism evidence="1 2">
    <name type="scientific">Primorskyibacter sedentarius</name>
    <dbReference type="NCBI Taxonomy" id="745311"/>
    <lineage>
        <taxon>Bacteria</taxon>
        <taxon>Pseudomonadati</taxon>
        <taxon>Pseudomonadota</taxon>
        <taxon>Alphaproteobacteria</taxon>
        <taxon>Rhodobacterales</taxon>
        <taxon>Roseobacteraceae</taxon>
        <taxon>Primorskyibacter</taxon>
    </lineage>
</organism>
<keyword evidence="2" id="KW-1185">Reference proteome</keyword>
<sequence length="97" mass="10849">MPSTMIVTRNVEARYRGFLTSIMLEVSAGVYVAPNMTQGVRERTWAVMNDWWPALGNGSLTLIWRNPTAVGEFNIETLGEPPKEIVDADGILLVKRK</sequence>
<name>A0A4R3J4S4_9RHOB</name>
<protein>
    <submittedName>
        <fullName evidence="1">CRISPR-associated Cas2 family protein</fullName>
    </submittedName>
</protein>
<dbReference type="Proteomes" id="UP000295696">
    <property type="component" value="Unassembled WGS sequence"/>
</dbReference>
<dbReference type="Pfam" id="PF09707">
    <property type="entry name" value="Cas_Cas2CT1978"/>
    <property type="match status" value="1"/>
</dbReference>
<dbReference type="EMBL" id="SLZU01000015">
    <property type="protein sequence ID" value="TCS60275.1"/>
    <property type="molecule type" value="Genomic_DNA"/>
</dbReference>
<evidence type="ECO:0000313" key="2">
    <source>
        <dbReference type="Proteomes" id="UP000295696"/>
    </source>
</evidence>
<proteinExistence type="predicted"/>
<comment type="caution">
    <text evidence="1">The sequence shown here is derived from an EMBL/GenBank/DDBJ whole genome shotgun (WGS) entry which is preliminary data.</text>
</comment>
<evidence type="ECO:0000313" key="1">
    <source>
        <dbReference type="EMBL" id="TCS60275.1"/>
    </source>
</evidence>
<gene>
    <name evidence="1" type="ORF">EDD52_11595</name>
</gene>
<reference evidence="1 2" key="1">
    <citation type="submission" date="2019-03" db="EMBL/GenBank/DDBJ databases">
        <title>Genomic Encyclopedia of Type Strains, Phase IV (KMG-IV): sequencing the most valuable type-strain genomes for metagenomic binning, comparative biology and taxonomic classification.</title>
        <authorList>
            <person name="Goeker M."/>
        </authorList>
    </citation>
    <scope>NUCLEOTIDE SEQUENCE [LARGE SCALE GENOMIC DNA]</scope>
    <source>
        <strain evidence="1 2">DSM 104836</strain>
    </source>
</reference>
<dbReference type="AlphaFoldDB" id="A0A4R3J4S4"/>
<dbReference type="Gene3D" id="3.30.70.240">
    <property type="match status" value="1"/>
</dbReference>
<dbReference type="InterPro" id="IPR010152">
    <property type="entry name" value="CRISPR-assoc_prot_Cas2_sub"/>
</dbReference>
<accession>A0A4R3J4S4</accession>